<protein>
    <submittedName>
        <fullName evidence="1">Uncharacterized protein</fullName>
    </submittedName>
</protein>
<dbReference type="Proteomes" id="UP000799118">
    <property type="component" value="Unassembled WGS sequence"/>
</dbReference>
<evidence type="ECO:0000313" key="2">
    <source>
        <dbReference type="Proteomes" id="UP000799118"/>
    </source>
</evidence>
<dbReference type="OrthoDB" id="10626598at2759"/>
<dbReference type="EMBL" id="ML769669">
    <property type="protein sequence ID" value="KAE9390138.1"/>
    <property type="molecule type" value="Genomic_DNA"/>
</dbReference>
<evidence type="ECO:0000313" key="1">
    <source>
        <dbReference type="EMBL" id="KAE9390138.1"/>
    </source>
</evidence>
<name>A0A6A4GWK3_9AGAR</name>
<dbReference type="SUPFAM" id="SSF81383">
    <property type="entry name" value="F-box domain"/>
    <property type="match status" value="1"/>
</dbReference>
<gene>
    <name evidence="1" type="ORF">BT96DRAFT_1024711</name>
</gene>
<proteinExistence type="predicted"/>
<dbReference type="AlphaFoldDB" id="A0A6A4GWK3"/>
<sequence>MEPNAHSDCPFLRLPSELITNILSLCPKPSLLILCRVSRFIREFSLPFLYRDLSFVNPSLFINCCRNLVKYDAAAFSVRRLAISFHSDPIFLSAFFRILAMPYHDYLNYAYWSYRSMARKAISTLPFYNRVTFLISSISSSKTPSHSHHRLPISFGGTRNVALFPRIQFQNSCSLLHISLTSFQTITLDEACILDAVGHLQRQAGDTVKEATLFTRGFTGPLPRTIACRFPNITTLCLVHLSLGNPDIDEALYPTETCFDNLKALLPSLQQLTTLCVTRMALFAAALRVPSLEEACRIVTAFGSVSPKLSIVVYDEYQWTKVPLGPHSENVWIPHLFGLAREVEDSEITQWSLDMICAQDNPSYWIQLLIGLPPVILITDKVQVSWSRVERMVEEIRKRMVSRGIQ</sequence>
<dbReference type="InterPro" id="IPR036047">
    <property type="entry name" value="F-box-like_dom_sf"/>
</dbReference>
<accession>A0A6A4GWK3</accession>
<organism evidence="1 2">
    <name type="scientific">Gymnopus androsaceus JB14</name>
    <dbReference type="NCBI Taxonomy" id="1447944"/>
    <lineage>
        <taxon>Eukaryota</taxon>
        <taxon>Fungi</taxon>
        <taxon>Dikarya</taxon>
        <taxon>Basidiomycota</taxon>
        <taxon>Agaricomycotina</taxon>
        <taxon>Agaricomycetes</taxon>
        <taxon>Agaricomycetidae</taxon>
        <taxon>Agaricales</taxon>
        <taxon>Marasmiineae</taxon>
        <taxon>Omphalotaceae</taxon>
        <taxon>Gymnopus</taxon>
    </lineage>
</organism>
<reference evidence="1" key="1">
    <citation type="journal article" date="2019" name="Environ. Microbiol.">
        <title>Fungal ecological strategies reflected in gene transcription - a case study of two litter decomposers.</title>
        <authorList>
            <person name="Barbi F."/>
            <person name="Kohler A."/>
            <person name="Barry K."/>
            <person name="Baskaran P."/>
            <person name="Daum C."/>
            <person name="Fauchery L."/>
            <person name="Ihrmark K."/>
            <person name="Kuo A."/>
            <person name="LaButti K."/>
            <person name="Lipzen A."/>
            <person name="Morin E."/>
            <person name="Grigoriev I.V."/>
            <person name="Henrissat B."/>
            <person name="Lindahl B."/>
            <person name="Martin F."/>
        </authorList>
    </citation>
    <scope>NUCLEOTIDE SEQUENCE</scope>
    <source>
        <strain evidence="1">JB14</strain>
    </source>
</reference>
<keyword evidence="2" id="KW-1185">Reference proteome</keyword>